<reference evidence="8 10" key="1">
    <citation type="journal article" date="2016" name="Front. Microbiol.">
        <title>Genome Sequence of the Piezophilic, Mesophilic Sulfate-Reducing Bacterium Desulfovibrio indicus J2T.</title>
        <authorList>
            <person name="Cao J."/>
            <person name="Maignien L."/>
            <person name="Shao Z."/>
            <person name="Alain K."/>
            <person name="Jebbar M."/>
        </authorList>
    </citation>
    <scope>NUCLEOTIDE SEQUENCE [LARGE SCALE GENOMIC DNA]</scope>
    <source>
        <strain evidence="8 10">J2</strain>
    </source>
</reference>
<keyword evidence="6" id="KW-0472">Membrane</keyword>
<keyword evidence="6" id="KW-1133">Transmembrane helix</keyword>
<gene>
    <name evidence="8" type="ORF">AWY79_04215</name>
    <name evidence="9" type="ORF">EDC59_104231</name>
</gene>
<evidence type="ECO:0000256" key="5">
    <source>
        <dbReference type="ARBA" id="ARBA00023014"/>
    </source>
</evidence>
<dbReference type="GO" id="GO:0005886">
    <property type="term" value="C:plasma membrane"/>
    <property type="evidence" value="ECO:0007669"/>
    <property type="project" value="TreeGrafter"/>
</dbReference>
<dbReference type="PROSITE" id="PS00198">
    <property type="entry name" value="4FE4S_FER_1"/>
    <property type="match status" value="1"/>
</dbReference>
<evidence type="ECO:0000256" key="4">
    <source>
        <dbReference type="ARBA" id="ARBA00023004"/>
    </source>
</evidence>
<evidence type="ECO:0000256" key="3">
    <source>
        <dbReference type="ARBA" id="ARBA00023002"/>
    </source>
</evidence>
<dbReference type="AlphaFoldDB" id="A0A126QK66"/>
<evidence type="ECO:0000256" key="2">
    <source>
        <dbReference type="ARBA" id="ARBA00022723"/>
    </source>
</evidence>
<dbReference type="PANTHER" id="PTHR43255:SF1">
    <property type="entry name" value="IRON-SULFUR-BINDING OXIDOREDUCTASE FADF-RELATED"/>
    <property type="match status" value="1"/>
</dbReference>
<reference evidence="9 11" key="2">
    <citation type="submission" date="2019-03" db="EMBL/GenBank/DDBJ databases">
        <title>Genomic Encyclopedia of Type Strains, Phase IV (KMG-IV): sequencing the most valuable type-strain genomes for metagenomic binning, comparative biology and taxonomic classification.</title>
        <authorList>
            <person name="Goeker M."/>
        </authorList>
    </citation>
    <scope>NUCLEOTIDE SEQUENCE [LARGE SCALE GENOMIC DNA]</scope>
    <source>
        <strain evidence="9 11">DSM 101483</strain>
    </source>
</reference>
<dbReference type="Gene3D" id="1.20.950.20">
    <property type="entry name" value="Transmembrane di-heme cytochromes, Chain C"/>
    <property type="match status" value="1"/>
</dbReference>
<keyword evidence="5" id="KW-0411">Iron-sulfur</keyword>
<feature type="transmembrane region" description="Helical" evidence="6">
    <location>
        <begin position="304"/>
        <end position="326"/>
    </location>
</feature>
<dbReference type="Proteomes" id="UP000055611">
    <property type="component" value="Chromosome"/>
</dbReference>
<feature type="transmembrane region" description="Helical" evidence="6">
    <location>
        <begin position="180"/>
        <end position="200"/>
    </location>
</feature>
<evidence type="ECO:0000259" key="7">
    <source>
        <dbReference type="PROSITE" id="PS51379"/>
    </source>
</evidence>
<dbReference type="OrthoDB" id="9794954at2"/>
<evidence type="ECO:0000256" key="6">
    <source>
        <dbReference type="SAM" id="Phobius"/>
    </source>
</evidence>
<keyword evidence="6" id="KW-0812">Transmembrane</keyword>
<keyword evidence="10" id="KW-1185">Reference proteome</keyword>
<organism evidence="9 11">
    <name type="scientific">Pseudodesulfovibrio indicus</name>
    <dbReference type="NCBI Taxonomy" id="1716143"/>
    <lineage>
        <taxon>Bacteria</taxon>
        <taxon>Pseudomonadati</taxon>
        <taxon>Thermodesulfobacteriota</taxon>
        <taxon>Desulfovibrionia</taxon>
        <taxon>Desulfovibrionales</taxon>
        <taxon>Desulfovibrionaceae</taxon>
    </lineage>
</organism>
<sequence>MSNTVKVQPDLKFVKELQAVGGDSLKKCYQCATCSVVCPLSPADSPYPRKEMVWAQWGLKDRLVNDIDIWLCHNCGTCSNLCPRGAKPGDLLSALRNMAYRNLAPLPIIGKLMSSSSGMLPLAAIPAIIYGIIWVIMAGVTGSAFPTFEFDHATHAWKAVEDGVIAFGGLFPGDYTIDPIFGAVFLFMLWGFYAGVRNMLKAFDAQPKTFIVGRKDEPCFISCLIDTVKYEILQHTQFNDCNDEDADELDAKRAGGHKMLMYAFICLMIVTGVVATGHWGGWFLRKIGVEGLGNIVSAIGHTPMPLWSPVKLLAYVGAGLGIYGLMALTKRRVNLDQAKQSSSWYDWYLLTLIWTIFLTGVGALVFRVLGVAVLAYPVYYVHLIGVFMLLAYLPWSKLGHLVYRTVALSYAKKIGRIPMGADK</sequence>
<dbReference type="InterPro" id="IPR017900">
    <property type="entry name" value="4Fe4S_Fe_S_CS"/>
</dbReference>
<evidence type="ECO:0000313" key="8">
    <source>
        <dbReference type="EMBL" id="AMK10374.1"/>
    </source>
</evidence>
<dbReference type="Pfam" id="PF13183">
    <property type="entry name" value="Fer4_8"/>
    <property type="match status" value="1"/>
</dbReference>
<feature type="transmembrane region" description="Helical" evidence="6">
    <location>
        <begin position="378"/>
        <end position="395"/>
    </location>
</feature>
<feature type="transmembrane region" description="Helical" evidence="6">
    <location>
        <begin position="347"/>
        <end position="366"/>
    </location>
</feature>
<dbReference type="InterPro" id="IPR051460">
    <property type="entry name" value="HdrC_iron-sulfur_subunit"/>
</dbReference>
<dbReference type="InterPro" id="IPR036197">
    <property type="entry name" value="NarG-like_sf"/>
</dbReference>
<evidence type="ECO:0000313" key="11">
    <source>
        <dbReference type="Proteomes" id="UP000295506"/>
    </source>
</evidence>
<keyword evidence="2" id="KW-0479">Metal-binding</keyword>
<keyword evidence="3" id="KW-0560">Oxidoreductase</keyword>
<accession>A0A126QK66</accession>
<keyword evidence="1" id="KW-0004">4Fe-4S</keyword>
<dbReference type="KEGG" id="dej:AWY79_04215"/>
<dbReference type="NCBIfam" id="NF038018">
    <property type="entry name" value="qmoC"/>
    <property type="match status" value="1"/>
</dbReference>
<protein>
    <submittedName>
        <fullName evidence="9">Adenylylsulfate reductase-associated electron transfer protein QmoC</fullName>
    </submittedName>
    <submittedName>
        <fullName evidence="8">Heterodisulfide reductase subunit E</fullName>
    </submittedName>
</protein>
<dbReference type="InterPro" id="IPR009051">
    <property type="entry name" value="Helical_ferredxn"/>
</dbReference>
<feature type="domain" description="4Fe-4S ferredoxin-type" evidence="7">
    <location>
        <begin position="61"/>
        <end position="86"/>
    </location>
</feature>
<evidence type="ECO:0000256" key="1">
    <source>
        <dbReference type="ARBA" id="ARBA00022485"/>
    </source>
</evidence>
<dbReference type="Proteomes" id="UP000295506">
    <property type="component" value="Unassembled WGS sequence"/>
</dbReference>
<dbReference type="InterPro" id="IPR017896">
    <property type="entry name" value="4Fe4S_Fe-S-bd"/>
</dbReference>
<dbReference type="PROSITE" id="PS51379">
    <property type="entry name" value="4FE4S_FER_2"/>
    <property type="match status" value="1"/>
</dbReference>
<dbReference type="EMBL" id="CP014206">
    <property type="protein sequence ID" value="AMK10374.1"/>
    <property type="molecule type" value="Genomic_DNA"/>
</dbReference>
<evidence type="ECO:0000313" key="9">
    <source>
        <dbReference type="EMBL" id="TDT89238.1"/>
    </source>
</evidence>
<dbReference type="GO" id="GO:0016491">
    <property type="term" value="F:oxidoreductase activity"/>
    <property type="evidence" value="ECO:0007669"/>
    <property type="project" value="UniProtKB-KW"/>
</dbReference>
<dbReference type="EMBL" id="SOBK01000004">
    <property type="protein sequence ID" value="TDT89238.1"/>
    <property type="molecule type" value="Genomic_DNA"/>
</dbReference>
<dbReference type="SUPFAM" id="SSF46548">
    <property type="entry name" value="alpha-helical ferredoxin"/>
    <property type="match status" value="1"/>
</dbReference>
<name>A0A126QK66_9BACT</name>
<dbReference type="RefSeq" id="WP_066800722.1">
    <property type="nucleotide sequence ID" value="NZ_CP014206.1"/>
</dbReference>
<feature type="transmembrane region" description="Helical" evidence="6">
    <location>
        <begin position="119"/>
        <end position="140"/>
    </location>
</feature>
<feature type="transmembrane region" description="Helical" evidence="6">
    <location>
        <begin position="260"/>
        <end position="284"/>
    </location>
</feature>
<dbReference type="GO" id="GO:0051539">
    <property type="term" value="F:4 iron, 4 sulfur cluster binding"/>
    <property type="evidence" value="ECO:0007669"/>
    <property type="project" value="UniProtKB-KW"/>
</dbReference>
<dbReference type="GO" id="GO:0046872">
    <property type="term" value="F:metal ion binding"/>
    <property type="evidence" value="ECO:0007669"/>
    <property type="project" value="UniProtKB-KW"/>
</dbReference>
<evidence type="ECO:0000313" key="10">
    <source>
        <dbReference type="Proteomes" id="UP000055611"/>
    </source>
</evidence>
<dbReference type="Gene3D" id="1.10.1060.10">
    <property type="entry name" value="Alpha-helical ferredoxin"/>
    <property type="match status" value="1"/>
</dbReference>
<proteinExistence type="predicted"/>
<dbReference type="SUPFAM" id="SSF103501">
    <property type="entry name" value="Respiratory nitrate reductase 1 gamma chain"/>
    <property type="match status" value="1"/>
</dbReference>
<dbReference type="PANTHER" id="PTHR43255">
    <property type="entry name" value="IRON-SULFUR-BINDING OXIDOREDUCTASE FADF-RELATED-RELATED"/>
    <property type="match status" value="1"/>
</dbReference>
<keyword evidence="4" id="KW-0408">Iron</keyword>